<feature type="domain" description="DSBA-like thioredoxin" evidence="1">
    <location>
        <begin position="12"/>
        <end position="213"/>
    </location>
</feature>
<keyword evidence="3" id="KW-1185">Reference proteome</keyword>
<name>A0A1H5UKU4_9ACTN</name>
<dbReference type="GO" id="GO:0016853">
    <property type="term" value="F:isomerase activity"/>
    <property type="evidence" value="ECO:0007669"/>
    <property type="project" value="UniProtKB-KW"/>
</dbReference>
<accession>A0A1H5UKU4</accession>
<dbReference type="EMBL" id="FNVT01000001">
    <property type="protein sequence ID" value="SEF75634.1"/>
    <property type="molecule type" value="Genomic_DNA"/>
</dbReference>
<keyword evidence="2" id="KW-0413">Isomerase</keyword>
<dbReference type="Pfam" id="PF01323">
    <property type="entry name" value="DSBA"/>
    <property type="match status" value="1"/>
</dbReference>
<protein>
    <submittedName>
        <fullName evidence="2">Predicted dithiol-disulfide isomerase, DsbA family</fullName>
    </submittedName>
</protein>
<dbReference type="InterPro" id="IPR036249">
    <property type="entry name" value="Thioredoxin-like_sf"/>
</dbReference>
<dbReference type="GO" id="GO:0016491">
    <property type="term" value="F:oxidoreductase activity"/>
    <property type="evidence" value="ECO:0007669"/>
    <property type="project" value="InterPro"/>
</dbReference>
<organism evidence="2 3">
    <name type="scientific">Nonomuraea solani</name>
    <dbReference type="NCBI Taxonomy" id="1144553"/>
    <lineage>
        <taxon>Bacteria</taxon>
        <taxon>Bacillati</taxon>
        <taxon>Actinomycetota</taxon>
        <taxon>Actinomycetes</taxon>
        <taxon>Streptosporangiales</taxon>
        <taxon>Streptosporangiaceae</taxon>
        <taxon>Nonomuraea</taxon>
    </lineage>
</organism>
<dbReference type="PANTHER" id="PTHR13887:SF41">
    <property type="entry name" value="THIOREDOXIN SUPERFAMILY PROTEIN"/>
    <property type="match status" value="1"/>
</dbReference>
<evidence type="ECO:0000313" key="3">
    <source>
        <dbReference type="Proteomes" id="UP000236732"/>
    </source>
</evidence>
<sequence length="227" mass="24763">MPGAGKLVGMKVEVHADIACPWCRLGTHQFHRAVAETGAEPDVQLIHRPYQLIPDAPEQPRPLMDTVAEMFGPEQAEAMLTGMTRLGAAEGIEYRFDRAVAVNTFTAHRLLWLALDEHGAAVQATLATALFDAYFRDGVNIADHTRLTDLAERSGLAATRVRDFLASDEGAAEVREQVAVARREGVTTVPRFLFENGALIVGATSTDALTDTLRHSTEDGSHTRHPR</sequence>
<reference evidence="2 3" key="1">
    <citation type="submission" date="2016-10" db="EMBL/GenBank/DDBJ databases">
        <authorList>
            <person name="de Groot N.N."/>
        </authorList>
    </citation>
    <scope>NUCLEOTIDE SEQUENCE [LARGE SCALE GENOMIC DNA]</scope>
    <source>
        <strain evidence="2 3">CGMCC 4.7037</strain>
    </source>
</reference>
<evidence type="ECO:0000259" key="1">
    <source>
        <dbReference type="Pfam" id="PF01323"/>
    </source>
</evidence>
<gene>
    <name evidence="2" type="ORF">SAMN05444920_101563</name>
</gene>
<dbReference type="Gene3D" id="3.40.30.10">
    <property type="entry name" value="Glutaredoxin"/>
    <property type="match status" value="1"/>
</dbReference>
<dbReference type="InterPro" id="IPR001853">
    <property type="entry name" value="DSBA-like_thioredoxin_dom"/>
</dbReference>
<evidence type="ECO:0000313" key="2">
    <source>
        <dbReference type="EMBL" id="SEF75634.1"/>
    </source>
</evidence>
<proteinExistence type="predicted"/>
<dbReference type="CDD" id="cd03024">
    <property type="entry name" value="DsbA_FrnE"/>
    <property type="match status" value="1"/>
</dbReference>
<dbReference type="Proteomes" id="UP000236732">
    <property type="component" value="Unassembled WGS sequence"/>
</dbReference>
<dbReference type="SUPFAM" id="SSF52833">
    <property type="entry name" value="Thioredoxin-like"/>
    <property type="match status" value="1"/>
</dbReference>
<dbReference type="PANTHER" id="PTHR13887">
    <property type="entry name" value="GLUTATHIONE S-TRANSFERASE KAPPA"/>
    <property type="match status" value="1"/>
</dbReference>
<dbReference type="AlphaFoldDB" id="A0A1H5UKU4"/>